<dbReference type="eggNOG" id="COG1234">
    <property type="taxonomic scope" value="Bacteria"/>
</dbReference>
<dbReference type="HOGENOM" id="CLU_031317_1_1_0"/>
<dbReference type="Proteomes" id="UP000006860">
    <property type="component" value="Chromosome"/>
</dbReference>
<dbReference type="RefSeq" id="WP_013628663.1">
    <property type="nucleotide sequence ID" value="NC_015174.1"/>
</dbReference>
<sequence>MKLEMLGTGGYHPNETRHTPCFLLPEPGICFDAGTSAFRLPATITRPDLHLFLTHPHWDHIIGLTYLLVPMMLEQITSVDIYGNRRTLDAVKTLLFAEPTFSHMPAFTFHELEDYPAEITIEACRVSWMPLVSHPGGSTAYRVDSDSAHFAYVTDTYVDGSYNSFLAGTEVLLHECYFGDDMQDWAEKTGHSFLSQTIDLARLTQVNKLLLTHMDPRIDKDDPFDLTAVRQHFNRVEFAHDQQTVDLSAF</sequence>
<dbReference type="PANTHER" id="PTHR46018:SF2">
    <property type="entry name" value="ZINC PHOSPHODIESTERASE ELAC PROTEIN 1"/>
    <property type="match status" value="1"/>
</dbReference>
<protein>
    <submittedName>
        <fullName evidence="2">Metal-dependent hydrolase of the beta-lactamase superfamily III-like protein</fullName>
    </submittedName>
</protein>
<gene>
    <name evidence="2" type="ordered locus">Plabr_2337</name>
</gene>
<evidence type="ECO:0000313" key="3">
    <source>
        <dbReference type="Proteomes" id="UP000006860"/>
    </source>
</evidence>
<keyword evidence="3" id="KW-1185">Reference proteome</keyword>
<dbReference type="STRING" id="756272.Plabr_2337"/>
<dbReference type="SUPFAM" id="SSF56281">
    <property type="entry name" value="Metallo-hydrolase/oxidoreductase"/>
    <property type="match status" value="1"/>
</dbReference>
<dbReference type="InterPro" id="IPR036866">
    <property type="entry name" value="RibonucZ/Hydroxyglut_hydro"/>
</dbReference>
<evidence type="ECO:0000313" key="2">
    <source>
        <dbReference type="EMBL" id="ADY59939.1"/>
    </source>
</evidence>
<dbReference type="KEGG" id="pbs:Plabr_2337"/>
<dbReference type="InterPro" id="IPR001279">
    <property type="entry name" value="Metallo-B-lactamas"/>
</dbReference>
<organism evidence="2 3">
    <name type="scientific">Rubinisphaera brasiliensis (strain ATCC 49424 / DSM 5305 / JCM 21570 / IAM 15109 / NBRC 103401 / IFAM 1448)</name>
    <name type="common">Planctomyces brasiliensis</name>
    <dbReference type="NCBI Taxonomy" id="756272"/>
    <lineage>
        <taxon>Bacteria</taxon>
        <taxon>Pseudomonadati</taxon>
        <taxon>Planctomycetota</taxon>
        <taxon>Planctomycetia</taxon>
        <taxon>Planctomycetales</taxon>
        <taxon>Planctomycetaceae</taxon>
        <taxon>Rubinisphaera</taxon>
    </lineage>
</organism>
<dbReference type="PANTHER" id="PTHR46018">
    <property type="entry name" value="ZINC PHOSPHODIESTERASE ELAC PROTEIN 1"/>
    <property type="match status" value="1"/>
</dbReference>
<reference evidence="3" key="1">
    <citation type="submission" date="2011-02" db="EMBL/GenBank/DDBJ databases">
        <title>The complete genome of Planctomyces brasiliensis DSM 5305.</title>
        <authorList>
            <person name="Lucas S."/>
            <person name="Copeland A."/>
            <person name="Lapidus A."/>
            <person name="Bruce D."/>
            <person name="Goodwin L."/>
            <person name="Pitluck S."/>
            <person name="Kyrpides N."/>
            <person name="Mavromatis K."/>
            <person name="Pagani I."/>
            <person name="Ivanova N."/>
            <person name="Ovchinnikova G."/>
            <person name="Lu M."/>
            <person name="Detter J.C."/>
            <person name="Han C."/>
            <person name="Land M."/>
            <person name="Hauser L."/>
            <person name="Markowitz V."/>
            <person name="Cheng J.-F."/>
            <person name="Hugenholtz P."/>
            <person name="Woyke T."/>
            <person name="Wu D."/>
            <person name="Tindall B."/>
            <person name="Pomrenke H.G."/>
            <person name="Brambilla E."/>
            <person name="Klenk H.-P."/>
            <person name="Eisen J.A."/>
        </authorList>
    </citation>
    <scope>NUCLEOTIDE SEQUENCE [LARGE SCALE GENOMIC DNA]</scope>
    <source>
        <strain evidence="3">ATCC 49424 / DSM 5305 / JCM 21570 / NBRC 103401 / IFAM 1448</strain>
    </source>
</reference>
<dbReference type="OrthoDB" id="9800940at2"/>
<dbReference type="GO" id="GO:0042781">
    <property type="term" value="F:3'-tRNA processing endoribonuclease activity"/>
    <property type="evidence" value="ECO:0007669"/>
    <property type="project" value="TreeGrafter"/>
</dbReference>
<dbReference type="Pfam" id="PF12706">
    <property type="entry name" value="Lactamase_B_2"/>
    <property type="match status" value="1"/>
</dbReference>
<dbReference type="Gene3D" id="3.60.15.10">
    <property type="entry name" value="Ribonuclease Z/Hydroxyacylglutathione hydrolase-like"/>
    <property type="match status" value="1"/>
</dbReference>
<name>F0SM14_RUBBR</name>
<keyword evidence="2" id="KW-0378">Hydrolase</keyword>
<dbReference type="AlphaFoldDB" id="F0SM14"/>
<feature type="domain" description="Metallo-beta-lactamase" evidence="1">
    <location>
        <begin position="31"/>
        <end position="214"/>
    </location>
</feature>
<evidence type="ECO:0000259" key="1">
    <source>
        <dbReference type="Pfam" id="PF12706"/>
    </source>
</evidence>
<accession>F0SM14</accession>
<dbReference type="EMBL" id="CP002546">
    <property type="protein sequence ID" value="ADY59939.1"/>
    <property type="molecule type" value="Genomic_DNA"/>
</dbReference>
<proteinExistence type="predicted"/>